<dbReference type="Proteomes" id="UP000252249">
    <property type="component" value="Unassembled WGS sequence"/>
</dbReference>
<reference evidence="1 2" key="1">
    <citation type="submission" date="2018-07" db="EMBL/GenBank/DDBJ databases">
        <title>Oceanihabitans testaceum sp. nov., isolated from marine sediment.</title>
        <authorList>
            <person name="Li C.-M."/>
        </authorList>
    </citation>
    <scope>NUCLEOTIDE SEQUENCE [LARGE SCALE GENOMIC DNA]</scope>
    <source>
        <strain evidence="1 2">S9-10</strain>
    </source>
</reference>
<evidence type="ECO:0000313" key="2">
    <source>
        <dbReference type="Proteomes" id="UP000252249"/>
    </source>
</evidence>
<sequence length="68" mass="8172">MRTLKRLCIYPKDIMRITGRSERYSRKLLRDVKVYFGKKPYQFISPEEFAEYSGLDKNNILEFLKGGY</sequence>
<protein>
    <submittedName>
        <fullName evidence="1">Uncharacterized protein</fullName>
    </submittedName>
</protein>
<dbReference type="RefSeq" id="WP_113966398.1">
    <property type="nucleotide sequence ID" value="NZ_QNRP01000004.1"/>
</dbReference>
<evidence type="ECO:0000313" key="1">
    <source>
        <dbReference type="EMBL" id="RCU56924.1"/>
    </source>
</evidence>
<gene>
    <name evidence="1" type="ORF">DU428_11320</name>
</gene>
<name>A0A368P4B7_9FLAO</name>
<dbReference type="OrthoDB" id="711499at2"/>
<dbReference type="AlphaFoldDB" id="A0A368P4B7"/>
<keyword evidence="2" id="KW-1185">Reference proteome</keyword>
<organism evidence="1 2">
    <name type="scientific">Oceanihabitans sediminis</name>
    <dbReference type="NCBI Taxonomy" id="1812012"/>
    <lineage>
        <taxon>Bacteria</taxon>
        <taxon>Pseudomonadati</taxon>
        <taxon>Bacteroidota</taxon>
        <taxon>Flavobacteriia</taxon>
        <taxon>Flavobacteriales</taxon>
        <taxon>Flavobacteriaceae</taxon>
        <taxon>Oceanihabitans</taxon>
    </lineage>
</organism>
<comment type="caution">
    <text evidence="1">The sequence shown here is derived from an EMBL/GenBank/DDBJ whole genome shotgun (WGS) entry which is preliminary data.</text>
</comment>
<accession>A0A368P4B7</accession>
<dbReference type="EMBL" id="QPIG01000004">
    <property type="protein sequence ID" value="RCU56924.1"/>
    <property type="molecule type" value="Genomic_DNA"/>
</dbReference>
<proteinExistence type="predicted"/>